<feature type="compositionally biased region" description="Basic and acidic residues" evidence="7">
    <location>
        <begin position="203"/>
        <end position="223"/>
    </location>
</feature>
<keyword evidence="5 6" id="KW-0413">Isomerase</keyword>
<evidence type="ECO:0000256" key="7">
    <source>
        <dbReference type="SAM" id="MobiDB-lite"/>
    </source>
</evidence>
<dbReference type="Gene3D" id="3.10.50.40">
    <property type="match status" value="1"/>
</dbReference>
<comment type="similarity">
    <text evidence="2">Belongs to the FKBP-type PPIase family. FKBP3/4 subfamily.</text>
</comment>
<dbReference type="GO" id="GO:0000785">
    <property type="term" value="C:chromatin"/>
    <property type="evidence" value="ECO:0007669"/>
    <property type="project" value="TreeGrafter"/>
</dbReference>
<gene>
    <name evidence="9" type="ORF">CXG81DRAFT_14659</name>
</gene>
<dbReference type="GO" id="GO:0003755">
    <property type="term" value="F:peptidyl-prolyl cis-trans isomerase activity"/>
    <property type="evidence" value="ECO:0007669"/>
    <property type="project" value="UniProtKB-KW"/>
</dbReference>
<organism evidence="9 10">
    <name type="scientific">Caulochytrium protostelioides</name>
    <dbReference type="NCBI Taxonomy" id="1555241"/>
    <lineage>
        <taxon>Eukaryota</taxon>
        <taxon>Fungi</taxon>
        <taxon>Fungi incertae sedis</taxon>
        <taxon>Chytridiomycota</taxon>
        <taxon>Chytridiomycota incertae sedis</taxon>
        <taxon>Chytridiomycetes</taxon>
        <taxon>Caulochytriales</taxon>
        <taxon>Caulochytriaceae</taxon>
        <taxon>Caulochytrium</taxon>
    </lineage>
</organism>
<evidence type="ECO:0000259" key="8">
    <source>
        <dbReference type="PROSITE" id="PS50059"/>
    </source>
</evidence>
<dbReference type="Gene3D" id="2.60.120.340">
    <property type="entry name" value="Nucleoplasmin core domain"/>
    <property type="match status" value="1"/>
</dbReference>
<feature type="compositionally biased region" description="Low complexity" evidence="7">
    <location>
        <begin position="185"/>
        <end position="202"/>
    </location>
</feature>
<evidence type="ECO:0000256" key="1">
    <source>
        <dbReference type="ARBA" id="ARBA00000971"/>
    </source>
</evidence>
<dbReference type="PROSITE" id="PS50059">
    <property type="entry name" value="FKBP_PPIASE"/>
    <property type="match status" value="1"/>
</dbReference>
<comment type="catalytic activity">
    <reaction evidence="1 6">
        <text>[protein]-peptidylproline (omega=180) = [protein]-peptidylproline (omega=0)</text>
        <dbReference type="Rhea" id="RHEA:16237"/>
        <dbReference type="Rhea" id="RHEA-COMP:10747"/>
        <dbReference type="Rhea" id="RHEA-COMP:10748"/>
        <dbReference type="ChEBI" id="CHEBI:83833"/>
        <dbReference type="ChEBI" id="CHEBI:83834"/>
        <dbReference type="EC" id="5.2.1.8"/>
    </reaction>
</comment>
<dbReference type="Proteomes" id="UP000274922">
    <property type="component" value="Unassembled WGS sequence"/>
</dbReference>
<dbReference type="InterPro" id="IPR001179">
    <property type="entry name" value="PPIase_FKBP_dom"/>
</dbReference>
<evidence type="ECO:0000256" key="6">
    <source>
        <dbReference type="PROSITE-ProRule" id="PRU00277"/>
    </source>
</evidence>
<name>A0A4P9X2V4_9FUNG</name>
<feature type="region of interest" description="Disordered" evidence="7">
    <location>
        <begin position="185"/>
        <end position="223"/>
    </location>
</feature>
<dbReference type="OrthoDB" id="1902587at2759"/>
<dbReference type="PIRSF" id="PIRSF001473">
    <property type="entry name" value="FK506-bp_FPR3"/>
    <property type="match status" value="1"/>
</dbReference>
<dbReference type="PANTHER" id="PTHR43811:SF19">
    <property type="entry name" value="39 KDA FK506-BINDING NUCLEAR PROTEIN"/>
    <property type="match status" value="1"/>
</dbReference>
<keyword evidence="10" id="KW-1185">Reference proteome</keyword>
<evidence type="ECO:0000256" key="3">
    <source>
        <dbReference type="ARBA" id="ARBA00013194"/>
    </source>
</evidence>
<dbReference type="GO" id="GO:0005730">
    <property type="term" value="C:nucleolus"/>
    <property type="evidence" value="ECO:0007669"/>
    <property type="project" value="TreeGrafter"/>
</dbReference>
<feature type="non-terminal residue" evidence="9">
    <location>
        <position position="1"/>
    </location>
</feature>
<reference evidence="10" key="1">
    <citation type="journal article" date="2018" name="Nat. Microbiol.">
        <title>Leveraging single-cell genomics to expand the fungal tree of life.</title>
        <authorList>
            <person name="Ahrendt S.R."/>
            <person name="Quandt C.A."/>
            <person name="Ciobanu D."/>
            <person name="Clum A."/>
            <person name="Salamov A."/>
            <person name="Andreopoulos B."/>
            <person name="Cheng J.F."/>
            <person name="Woyke T."/>
            <person name="Pelin A."/>
            <person name="Henrissat B."/>
            <person name="Reynolds N.K."/>
            <person name="Benny G.L."/>
            <person name="Smith M.E."/>
            <person name="James T.Y."/>
            <person name="Grigoriev I.V."/>
        </authorList>
    </citation>
    <scope>NUCLEOTIDE SEQUENCE [LARGE SCALE GENOMIC DNA]</scope>
    <source>
        <strain evidence="10">ATCC 52028</strain>
    </source>
</reference>
<dbReference type="Pfam" id="PF17800">
    <property type="entry name" value="NPL"/>
    <property type="match status" value="1"/>
</dbReference>
<evidence type="ECO:0000256" key="5">
    <source>
        <dbReference type="ARBA" id="ARBA00023235"/>
    </source>
</evidence>
<dbReference type="Pfam" id="PF00254">
    <property type="entry name" value="FKBP_C"/>
    <property type="match status" value="1"/>
</dbReference>
<dbReference type="SUPFAM" id="SSF54534">
    <property type="entry name" value="FKBP-like"/>
    <property type="match status" value="1"/>
</dbReference>
<dbReference type="EMBL" id="ML014295">
    <property type="protein sequence ID" value="RKO99330.1"/>
    <property type="molecule type" value="Genomic_DNA"/>
</dbReference>
<evidence type="ECO:0000313" key="10">
    <source>
        <dbReference type="Proteomes" id="UP000274922"/>
    </source>
</evidence>
<accession>A0A4P9X2V4</accession>
<dbReference type="FunFam" id="3.10.50.40:FF:000006">
    <property type="entry name" value="Peptidyl-prolyl cis-trans isomerase"/>
    <property type="match status" value="1"/>
</dbReference>
<evidence type="ECO:0000256" key="2">
    <source>
        <dbReference type="ARBA" id="ARBA00007838"/>
    </source>
</evidence>
<sequence length="348" mass="37746">LGLSVEPNKTYRQVVDASFRITMASLAYPFKQDESRVTHLLVRYQDREFTLCNLNPTGAAHQALDLMFMEGEEIAFLSHGPGTIDLTGNYEIDSDDLSSLGGRKKFAADDEEENSDDNDDDDDEEDSDDDGEENSDDEDPEIDEEQMIAALESLLGKKRTASFAGEAAPKKAKITEIDEQAAATAAEQKQQQQEQKQKQQAAADKKAAAAEQKQAAEQKKAAADKKAAEQKAAAEKKAVRVLGNGLRIEDVVEGSGEKAKAGRTVSVRYVGKLTNGKQFDANTSGRPFSFKLGTASVIRGWDIGIQNMKVGGTRKLRIPAALAYGSQRVGSIPANSVLDFEVKLLGVK</sequence>
<feature type="domain" description="PPIase FKBP-type" evidence="8">
    <location>
        <begin position="262"/>
        <end position="348"/>
    </location>
</feature>
<keyword evidence="4 6" id="KW-0697">Rotamase</keyword>
<evidence type="ECO:0000256" key="4">
    <source>
        <dbReference type="ARBA" id="ARBA00023110"/>
    </source>
</evidence>
<proteinExistence type="inferred from homology"/>
<protein>
    <recommendedName>
        <fullName evidence="3 6">peptidylprolyl isomerase</fullName>
        <ecNumber evidence="3 6">5.2.1.8</ecNumber>
    </recommendedName>
</protein>
<dbReference type="PANTHER" id="PTHR43811">
    <property type="entry name" value="FKBP-TYPE PEPTIDYL-PROLYL CIS-TRANS ISOMERASE FKPA"/>
    <property type="match status" value="1"/>
</dbReference>
<dbReference type="InterPro" id="IPR041232">
    <property type="entry name" value="NPL"/>
</dbReference>
<dbReference type="InterPro" id="IPR046357">
    <property type="entry name" value="PPIase_dom_sf"/>
</dbReference>
<dbReference type="EC" id="5.2.1.8" evidence="3 6"/>
<evidence type="ECO:0000313" key="9">
    <source>
        <dbReference type="EMBL" id="RKO99330.1"/>
    </source>
</evidence>
<feature type="region of interest" description="Disordered" evidence="7">
    <location>
        <begin position="98"/>
        <end position="142"/>
    </location>
</feature>
<feature type="compositionally biased region" description="Acidic residues" evidence="7">
    <location>
        <begin position="109"/>
        <end position="142"/>
    </location>
</feature>
<dbReference type="STRING" id="1555241.A0A4P9X2V4"/>
<dbReference type="AlphaFoldDB" id="A0A4P9X2V4"/>
<dbReference type="InterPro" id="IPR023566">
    <property type="entry name" value="PPIase_Fpr3/Fpr4-like"/>
</dbReference>